<evidence type="ECO:0000256" key="1">
    <source>
        <dbReference type="SAM" id="MobiDB-lite"/>
    </source>
</evidence>
<proteinExistence type="predicted"/>
<reference evidence="3" key="1">
    <citation type="submission" date="2014-09" db="EMBL/GenBank/DDBJ databases">
        <authorList>
            <person name="Sharma Rahul"/>
            <person name="Thines Marco"/>
        </authorList>
    </citation>
    <scope>NUCLEOTIDE SEQUENCE [LARGE SCALE GENOMIC DNA]</scope>
</reference>
<feature type="compositionally biased region" description="Basic and acidic residues" evidence="1">
    <location>
        <begin position="164"/>
        <end position="176"/>
    </location>
</feature>
<dbReference type="AlphaFoldDB" id="A0A0P1A6S4"/>
<dbReference type="RefSeq" id="XP_024572702.1">
    <property type="nucleotide sequence ID" value="XM_024719645.1"/>
</dbReference>
<protein>
    <submittedName>
        <fullName evidence="2">Uncharacterized protein</fullName>
    </submittedName>
</protein>
<dbReference type="Proteomes" id="UP000054928">
    <property type="component" value="Unassembled WGS sequence"/>
</dbReference>
<dbReference type="OrthoDB" id="76445at2759"/>
<feature type="region of interest" description="Disordered" evidence="1">
    <location>
        <begin position="130"/>
        <end position="176"/>
    </location>
</feature>
<feature type="compositionally biased region" description="Basic and acidic residues" evidence="1">
    <location>
        <begin position="130"/>
        <end position="140"/>
    </location>
</feature>
<evidence type="ECO:0000313" key="2">
    <source>
        <dbReference type="EMBL" id="CEG36333.1"/>
    </source>
</evidence>
<evidence type="ECO:0000313" key="3">
    <source>
        <dbReference type="Proteomes" id="UP000054928"/>
    </source>
</evidence>
<sequence>MLDVEGISKTTIGSKCHSKLLSEKASVDTTDDLDDVPLTMLQKELTKKLDDKPSVKYLTYSGAKKLEDATLYTKEGPRIVSKSRFGGDKRSENSSAALNGHHDINGHRSVYTREPQLSIYDALHMDGQERCNDIRDETTHKRPSLHKKMQEEAARSGTPMVKSRMRETDWDKQTPE</sequence>
<keyword evidence="3" id="KW-1185">Reference proteome</keyword>
<organism evidence="2 3">
    <name type="scientific">Plasmopara halstedii</name>
    <name type="common">Downy mildew of sunflower</name>
    <dbReference type="NCBI Taxonomy" id="4781"/>
    <lineage>
        <taxon>Eukaryota</taxon>
        <taxon>Sar</taxon>
        <taxon>Stramenopiles</taxon>
        <taxon>Oomycota</taxon>
        <taxon>Peronosporomycetes</taxon>
        <taxon>Peronosporales</taxon>
        <taxon>Peronosporaceae</taxon>
        <taxon>Plasmopara</taxon>
    </lineage>
</organism>
<name>A0A0P1A6S4_PLAHL</name>
<feature type="region of interest" description="Disordered" evidence="1">
    <location>
        <begin position="80"/>
        <end position="110"/>
    </location>
</feature>
<dbReference type="EMBL" id="CCYD01000193">
    <property type="protein sequence ID" value="CEG36333.1"/>
    <property type="molecule type" value="Genomic_DNA"/>
</dbReference>
<dbReference type="GeneID" id="36397478"/>
<accession>A0A0P1A6S4</accession>